<keyword evidence="2" id="KW-1185">Reference proteome</keyword>
<evidence type="ECO:0000313" key="1">
    <source>
        <dbReference type="EMBL" id="KFM69069.1"/>
    </source>
</evidence>
<dbReference type="AlphaFoldDB" id="A0A087TVD0"/>
<proteinExistence type="predicted"/>
<accession>A0A087TVD0</accession>
<name>A0A087TVD0_STEMI</name>
<gene>
    <name evidence="1" type="ORF">X975_07913</name>
</gene>
<dbReference type="Proteomes" id="UP000054359">
    <property type="component" value="Unassembled WGS sequence"/>
</dbReference>
<dbReference type="EMBL" id="KK116914">
    <property type="protein sequence ID" value="KFM69069.1"/>
    <property type="molecule type" value="Genomic_DNA"/>
</dbReference>
<evidence type="ECO:0000313" key="2">
    <source>
        <dbReference type="Proteomes" id="UP000054359"/>
    </source>
</evidence>
<protein>
    <submittedName>
        <fullName evidence="1">Uncharacterized protein</fullName>
    </submittedName>
</protein>
<organism evidence="1 2">
    <name type="scientific">Stegodyphus mimosarum</name>
    <name type="common">African social velvet spider</name>
    <dbReference type="NCBI Taxonomy" id="407821"/>
    <lineage>
        <taxon>Eukaryota</taxon>
        <taxon>Metazoa</taxon>
        <taxon>Ecdysozoa</taxon>
        <taxon>Arthropoda</taxon>
        <taxon>Chelicerata</taxon>
        <taxon>Arachnida</taxon>
        <taxon>Araneae</taxon>
        <taxon>Araneomorphae</taxon>
        <taxon>Entelegynae</taxon>
        <taxon>Eresoidea</taxon>
        <taxon>Eresidae</taxon>
        <taxon>Stegodyphus</taxon>
    </lineage>
</organism>
<feature type="non-terminal residue" evidence="1">
    <location>
        <position position="89"/>
    </location>
</feature>
<reference evidence="1 2" key="1">
    <citation type="submission" date="2013-11" db="EMBL/GenBank/DDBJ databases">
        <title>Genome sequencing of Stegodyphus mimosarum.</title>
        <authorList>
            <person name="Bechsgaard J."/>
        </authorList>
    </citation>
    <scope>NUCLEOTIDE SEQUENCE [LARGE SCALE GENOMIC DNA]</scope>
</reference>
<sequence>MYDIFLILRFSIGFMLLPVLINCQDRVIFREENTSATETQTNYSEPQKIPERLLIQMKDVRSFSDFMNRYVKRDYDFEDPRNRTSISSR</sequence>